<dbReference type="OrthoDB" id="5296002at2"/>
<name>A0A094JZG0_9GAMM</name>
<protein>
    <recommendedName>
        <fullName evidence="3">MSHA biogenesis protein MshI</fullName>
    </recommendedName>
</protein>
<sequence length="289" mass="32139">MTTAAPKKWQFWRTKVPEQQLGIFVGANAVWACKASAVLDVRYYSHQRDWEALFSQLAADFGAASLQVVLGAGRYQLLSADKPNVPDDELQQALLWSVKDMVATPVSDIHLDYFELPSNAVSKLQVVITERQEMSKLALAATNNGFDLVGITIEELMSANLFIDDNQAHMVVSHVPGEEVLLTVIRDGELWMQRRLRGFGALDSFTEDDLRFRVADSLSLEIQRSMDFFESQLRQAPVSSIELLCLGERQLLAHLVAANFNQPVNLIEATDVGGKMAELGCRELSRGAL</sequence>
<comment type="caution">
    <text evidence="1">The sequence shown here is derived from an EMBL/GenBank/DDBJ whole genome shotgun (WGS) entry which is preliminary data.</text>
</comment>
<proteinExistence type="predicted"/>
<organism evidence="1 2">
    <name type="scientific">Shewanella mangrovi</name>
    <dbReference type="NCBI Taxonomy" id="1515746"/>
    <lineage>
        <taxon>Bacteria</taxon>
        <taxon>Pseudomonadati</taxon>
        <taxon>Pseudomonadota</taxon>
        <taxon>Gammaproteobacteria</taxon>
        <taxon>Alteromonadales</taxon>
        <taxon>Shewanellaceae</taxon>
        <taxon>Shewanella</taxon>
    </lineage>
</organism>
<dbReference type="Gene3D" id="3.30.420.380">
    <property type="match status" value="1"/>
</dbReference>
<dbReference type="STRING" id="1515746.HR45_08115"/>
<gene>
    <name evidence="1" type="ORF">HR45_08115</name>
</gene>
<dbReference type="RefSeq" id="WP_037441667.1">
    <property type="nucleotide sequence ID" value="NZ_JPEO01000004.1"/>
</dbReference>
<evidence type="ECO:0000313" key="2">
    <source>
        <dbReference type="Proteomes" id="UP000029264"/>
    </source>
</evidence>
<dbReference type="Proteomes" id="UP000029264">
    <property type="component" value="Unassembled WGS sequence"/>
</dbReference>
<dbReference type="AlphaFoldDB" id="A0A094JZG0"/>
<evidence type="ECO:0000313" key="1">
    <source>
        <dbReference type="EMBL" id="KFZ37811.1"/>
    </source>
</evidence>
<dbReference type="InterPro" id="IPR043129">
    <property type="entry name" value="ATPase_NBD"/>
</dbReference>
<dbReference type="EMBL" id="JPEO01000004">
    <property type="protein sequence ID" value="KFZ37811.1"/>
    <property type="molecule type" value="Genomic_DNA"/>
</dbReference>
<dbReference type="SUPFAM" id="SSF53067">
    <property type="entry name" value="Actin-like ATPase domain"/>
    <property type="match status" value="1"/>
</dbReference>
<keyword evidence="2" id="KW-1185">Reference proteome</keyword>
<accession>A0A094JZG0</accession>
<reference evidence="1 2" key="1">
    <citation type="submission" date="2014-06" db="EMBL/GenBank/DDBJ databases">
        <title>Shewanella sp. YQH10.</title>
        <authorList>
            <person name="Liu Y."/>
            <person name="Zeng R."/>
        </authorList>
    </citation>
    <scope>NUCLEOTIDE SEQUENCE [LARGE SCALE GENOMIC DNA]</scope>
    <source>
        <strain evidence="1 2">YQH10</strain>
    </source>
</reference>
<dbReference type="eggNOG" id="COG4972">
    <property type="taxonomic scope" value="Bacteria"/>
</dbReference>
<evidence type="ECO:0008006" key="3">
    <source>
        <dbReference type="Google" id="ProtNLM"/>
    </source>
</evidence>